<dbReference type="PANTHER" id="PTHR36929:SF5">
    <property type="entry name" value="BLR6751 PROTEIN"/>
    <property type="match status" value="1"/>
</dbReference>
<dbReference type="Pfam" id="PF08327">
    <property type="entry name" value="AHSA1"/>
    <property type="match status" value="2"/>
</dbReference>
<dbReference type="InterPro" id="IPR013538">
    <property type="entry name" value="ASHA1/2-like_C"/>
</dbReference>
<dbReference type="Gene3D" id="3.30.530.20">
    <property type="match status" value="2"/>
</dbReference>
<reference evidence="4" key="1">
    <citation type="submission" date="2019-08" db="EMBL/GenBank/DDBJ databases">
        <title>Limnoglobus roseus gen. nov., sp. nov., a novel freshwater planctomycete with a giant genome from the family Gemmataceae.</title>
        <authorList>
            <person name="Kulichevskaya I.S."/>
            <person name="Naumoff D.G."/>
            <person name="Miroshnikov K."/>
            <person name="Ivanova A."/>
            <person name="Philippov D.A."/>
            <person name="Hakobyan A."/>
            <person name="Rijpstra I.C."/>
            <person name="Sinninghe Damste J.S."/>
            <person name="Liesack W."/>
            <person name="Dedysh S.N."/>
        </authorList>
    </citation>
    <scope>NUCLEOTIDE SEQUENCE [LARGE SCALE GENOMIC DNA]</scope>
    <source>
        <strain evidence="4">PX52</strain>
    </source>
</reference>
<feature type="domain" description="Activator of Hsp90 ATPase homologue 1/2-like C-terminal" evidence="2">
    <location>
        <begin position="165"/>
        <end position="292"/>
    </location>
</feature>
<organism evidence="3 4">
    <name type="scientific">Limnoglobus roseus</name>
    <dbReference type="NCBI Taxonomy" id="2598579"/>
    <lineage>
        <taxon>Bacteria</taxon>
        <taxon>Pseudomonadati</taxon>
        <taxon>Planctomycetota</taxon>
        <taxon>Planctomycetia</taxon>
        <taxon>Gemmatales</taxon>
        <taxon>Gemmataceae</taxon>
        <taxon>Limnoglobus</taxon>
    </lineage>
</organism>
<dbReference type="SUPFAM" id="SSF55961">
    <property type="entry name" value="Bet v1-like"/>
    <property type="match status" value="2"/>
</dbReference>
<dbReference type="AlphaFoldDB" id="A0A5C1AMM5"/>
<dbReference type="Proteomes" id="UP000324974">
    <property type="component" value="Chromosome"/>
</dbReference>
<accession>A0A5C1AMM5</accession>
<name>A0A5C1AMM5_9BACT</name>
<evidence type="ECO:0000259" key="2">
    <source>
        <dbReference type="Pfam" id="PF08327"/>
    </source>
</evidence>
<dbReference type="PANTHER" id="PTHR36929">
    <property type="entry name" value="ATTACHMENT SUBUNIT, PUTATIVE-RELATED"/>
    <property type="match status" value="1"/>
</dbReference>
<proteinExistence type="inferred from homology"/>
<gene>
    <name evidence="3" type="ORF">PX52LOC_06458</name>
</gene>
<dbReference type="CDD" id="cd08894">
    <property type="entry name" value="SRPBCC_CalC_Aha1-like_1"/>
    <property type="match status" value="2"/>
</dbReference>
<dbReference type="KEGG" id="lrs:PX52LOC_06458"/>
<dbReference type="InterPro" id="IPR023393">
    <property type="entry name" value="START-like_dom_sf"/>
</dbReference>
<dbReference type="EMBL" id="CP042425">
    <property type="protein sequence ID" value="QEL19387.1"/>
    <property type="molecule type" value="Genomic_DNA"/>
</dbReference>
<feature type="domain" description="Activator of Hsp90 ATPase homologue 1/2-like C-terminal" evidence="2">
    <location>
        <begin position="19"/>
        <end position="152"/>
    </location>
</feature>
<comment type="similarity">
    <text evidence="1">Belongs to the AHA1 family.</text>
</comment>
<evidence type="ECO:0000256" key="1">
    <source>
        <dbReference type="ARBA" id="ARBA00006817"/>
    </source>
</evidence>
<sequence length="295" mass="33105">MTNLGDTSDREITTVRVFDAPRELVFAAWTDPRHVSHWWGPRGFTTTTAEMDVRPGGVWRFVMHGPDGTDYPNRIVFTEVVPPERLAYLHSGEGEHDEVQFASTVTFEDVGGKTRLTLKGVFPTAEARNHAAEKYGAVEGGRQTLARLAEHLDAAREVVSSRVFDAPREAVFGAFLDPATLARWWGPDGFSSTIQVFDPRPGGTWKLVMHAPNGTDYHNESVFVEVTPPELVVFDHLEPVHRFRMTMQFDKHEGGTLVTWRMRFDVPAECERVRAFVTPANEQNFDRLAGILKGG</sequence>
<evidence type="ECO:0000313" key="3">
    <source>
        <dbReference type="EMBL" id="QEL19387.1"/>
    </source>
</evidence>
<protein>
    <submittedName>
        <fullName evidence="3">Polyketide cyclase</fullName>
    </submittedName>
</protein>
<keyword evidence="4" id="KW-1185">Reference proteome</keyword>
<evidence type="ECO:0000313" key="4">
    <source>
        <dbReference type="Proteomes" id="UP000324974"/>
    </source>
</evidence>